<sequence length="113" mass="12724">MKPHLKSMIAVLTIFLLWVAIAELWAPAPASNENIWQLLSKFNDSDRKMIQGLKEGDREDEMSSIIDNYKEQREQSERNLRLIHTPSLPSPDPNQSSQEGPCGMIPSPAPSPL</sequence>
<reference evidence="3" key="1">
    <citation type="submission" date="2023-05" db="EMBL/GenBank/DDBJ databases">
        <title>Nepenthes gracilis genome sequencing.</title>
        <authorList>
            <person name="Fukushima K."/>
        </authorList>
    </citation>
    <scope>NUCLEOTIDE SEQUENCE</scope>
    <source>
        <strain evidence="3">SING2019-196</strain>
    </source>
</reference>
<evidence type="ECO:0000256" key="1">
    <source>
        <dbReference type="SAM" id="MobiDB-lite"/>
    </source>
</evidence>
<accession>A0AAD3T4E8</accession>
<gene>
    <name evidence="3" type="ORF">Nepgr_025261</name>
</gene>
<name>A0AAD3T4E8_NEPGR</name>
<evidence type="ECO:0000256" key="2">
    <source>
        <dbReference type="SAM" id="SignalP"/>
    </source>
</evidence>
<keyword evidence="2" id="KW-0732">Signal</keyword>
<feature type="signal peptide" evidence="2">
    <location>
        <begin position="1"/>
        <end position="22"/>
    </location>
</feature>
<feature type="region of interest" description="Disordered" evidence="1">
    <location>
        <begin position="74"/>
        <end position="113"/>
    </location>
</feature>
<dbReference type="EMBL" id="BSYO01000026">
    <property type="protein sequence ID" value="GMH23418.1"/>
    <property type="molecule type" value="Genomic_DNA"/>
</dbReference>
<proteinExistence type="predicted"/>
<dbReference type="Proteomes" id="UP001279734">
    <property type="component" value="Unassembled WGS sequence"/>
</dbReference>
<evidence type="ECO:0000313" key="3">
    <source>
        <dbReference type="EMBL" id="GMH23418.1"/>
    </source>
</evidence>
<feature type="chain" id="PRO_5042075649" evidence="2">
    <location>
        <begin position="23"/>
        <end position="113"/>
    </location>
</feature>
<protein>
    <submittedName>
        <fullName evidence="3">Uncharacterized protein</fullName>
    </submittedName>
</protein>
<evidence type="ECO:0000313" key="4">
    <source>
        <dbReference type="Proteomes" id="UP001279734"/>
    </source>
</evidence>
<dbReference type="AlphaFoldDB" id="A0AAD3T4E8"/>
<organism evidence="3 4">
    <name type="scientific">Nepenthes gracilis</name>
    <name type="common">Slender pitcher plant</name>
    <dbReference type="NCBI Taxonomy" id="150966"/>
    <lineage>
        <taxon>Eukaryota</taxon>
        <taxon>Viridiplantae</taxon>
        <taxon>Streptophyta</taxon>
        <taxon>Embryophyta</taxon>
        <taxon>Tracheophyta</taxon>
        <taxon>Spermatophyta</taxon>
        <taxon>Magnoliopsida</taxon>
        <taxon>eudicotyledons</taxon>
        <taxon>Gunneridae</taxon>
        <taxon>Pentapetalae</taxon>
        <taxon>Caryophyllales</taxon>
        <taxon>Nepenthaceae</taxon>
        <taxon>Nepenthes</taxon>
    </lineage>
</organism>
<comment type="caution">
    <text evidence="3">The sequence shown here is derived from an EMBL/GenBank/DDBJ whole genome shotgun (WGS) entry which is preliminary data.</text>
</comment>
<keyword evidence="4" id="KW-1185">Reference proteome</keyword>